<keyword evidence="1" id="KW-0812">Transmembrane</keyword>
<reference evidence="5" key="2">
    <citation type="submission" date="2015-05" db="EMBL/GenBank/DDBJ databases">
        <authorList>
            <consortium name="Pathogen Informatics"/>
        </authorList>
    </citation>
    <scope>NUCLEOTIDE SEQUENCE [LARGE SCALE GENOMIC DNA]</scope>
    <source>
        <strain evidence="5">M72</strain>
    </source>
</reference>
<dbReference type="GeneID" id="99747879"/>
<dbReference type="EMBL" id="CVRR01000007">
    <property type="protein sequence ID" value="CRL34846.1"/>
    <property type="molecule type" value="Genomic_DNA"/>
</dbReference>
<keyword evidence="1" id="KW-1133">Transmembrane helix</keyword>
<dbReference type="Proteomes" id="UP000446657">
    <property type="component" value="Unassembled WGS sequence"/>
</dbReference>
<dbReference type="InterPro" id="IPR045679">
    <property type="entry name" value="DUF6199"/>
</dbReference>
<feature type="transmembrane region" description="Helical" evidence="1">
    <location>
        <begin position="7"/>
        <end position="29"/>
    </location>
</feature>
<feature type="domain" description="DUF6199" evidence="2">
    <location>
        <begin position="154"/>
        <end position="210"/>
    </location>
</feature>
<dbReference type="AlphaFoldDB" id="A0A0M6WHK2"/>
<reference evidence="3" key="1">
    <citation type="submission" date="2015-05" db="EMBL/GenBank/DDBJ databases">
        <authorList>
            <person name="Wang D.B."/>
            <person name="Wang M."/>
        </authorList>
    </citation>
    <scope>NUCLEOTIDE SEQUENCE [LARGE SCALE GENOMIC DNA]</scope>
    <source>
        <strain evidence="3">M72</strain>
    </source>
</reference>
<accession>A0A0M6WHK2</accession>
<evidence type="ECO:0000256" key="1">
    <source>
        <dbReference type="SAM" id="Phobius"/>
    </source>
</evidence>
<reference evidence="4 6" key="3">
    <citation type="journal article" date="2019" name="Nat. Med.">
        <title>A library of human gut bacterial isolates paired with longitudinal multiomics data enables mechanistic microbiome research.</title>
        <authorList>
            <person name="Poyet M."/>
            <person name="Groussin M."/>
            <person name="Gibbons S.M."/>
            <person name="Avila-Pacheco J."/>
            <person name="Jiang X."/>
            <person name="Kearney S.M."/>
            <person name="Perrotta A.R."/>
            <person name="Berdy B."/>
            <person name="Zhao S."/>
            <person name="Lieberman T.D."/>
            <person name="Swanson P.K."/>
            <person name="Smith M."/>
            <person name="Roesemann S."/>
            <person name="Alexander J.E."/>
            <person name="Rich S.A."/>
            <person name="Livny J."/>
            <person name="Vlamakis H."/>
            <person name="Clish C."/>
            <person name="Bullock K."/>
            <person name="Deik A."/>
            <person name="Scott J."/>
            <person name="Pierce K.A."/>
            <person name="Xavier R.J."/>
            <person name="Alm E.J."/>
        </authorList>
    </citation>
    <scope>NUCLEOTIDE SEQUENCE [LARGE SCALE GENOMIC DNA]</scope>
    <source>
        <strain evidence="4 6">BIOML-A1</strain>
    </source>
</reference>
<organism evidence="3 5">
    <name type="scientific">Roseburia faecis</name>
    <dbReference type="NCBI Taxonomy" id="301302"/>
    <lineage>
        <taxon>Bacteria</taxon>
        <taxon>Bacillati</taxon>
        <taxon>Bacillota</taxon>
        <taxon>Clostridia</taxon>
        <taxon>Lachnospirales</taxon>
        <taxon>Lachnospiraceae</taxon>
        <taxon>Roseburia</taxon>
    </lineage>
</organism>
<sequence>MKKIQEHLGLVFLIIIAIFAVAIGGYFTLRKGVFIGDDFYYKVRADKFVHNTVNYVERTKDDTFLLVADGKKQNVSYTMKGDQVTFSFADDTINGTWTGDQLLAADGSPVGWDEMQIIAGNEKPVISDETYSNALGHILYGNLESISFWGFTVLGVLIYVLGIVQIYYPDKVYFFLRRWQFQNAELSDEGRTVTVIGGMIICIIGIGVMSGLILYLIK</sequence>
<feature type="transmembrane region" description="Helical" evidence="1">
    <location>
        <begin position="193"/>
        <end position="217"/>
    </location>
</feature>
<dbReference type="STRING" id="301302.ERS852420_00155"/>
<dbReference type="Proteomes" id="UP000049979">
    <property type="component" value="Unassembled WGS sequence"/>
</dbReference>
<dbReference type="OrthoDB" id="2087088at2"/>
<name>A0A0M6WHK2_9FIRM</name>
<gene>
    <name evidence="4" type="ORF">GMD30_14560</name>
    <name evidence="3" type="ORF">M72_22311</name>
</gene>
<evidence type="ECO:0000313" key="4">
    <source>
        <dbReference type="EMBL" id="MTR82874.1"/>
    </source>
</evidence>
<protein>
    <recommendedName>
        <fullName evidence="2">DUF6199 domain-containing protein</fullName>
    </recommendedName>
</protein>
<dbReference type="EMBL" id="WNAL01000039">
    <property type="protein sequence ID" value="MTR82874.1"/>
    <property type="molecule type" value="Genomic_DNA"/>
</dbReference>
<keyword evidence="1" id="KW-0472">Membrane</keyword>
<dbReference type="RefSeq" id="WP_022045931.1">
    <property type="nucleotide sequence ID" value="NZ_CP173697.1"/>
</dbReference>
<keyword evidence="5" id="KW-1185">Reference proteome</keyword>
<evidence type="ECO:0000259" key="2">
    <source>
        <dbReference type="Pfam" id="PF19701"/>
    </source>
</evidence>
<evidence type="ECO:0000313" key="5">
    <source>
        <dbReference type="Proteomes" id="UP000049979"/>
    </source>
</evidence>
<evidence type="ECO:0000313" key="6">
    <source>
        <dbReference type="Proteomes" id="UP000446657"/>
    </source>
</evidence>
<feature type="transmembrane region" description="Helical" evidence="1">
    <location>
        <begin position="146"/>
        <end position="168"/>
    </location>
</feature>
<proteinExistence type="predicted"/>
<dbReference type="Pfam" id="PF19701">
    <property type="entry name" value="DUF6199"/>
    <property type="match status" value="1"/>
</dbReference>
<evidence type="ECO:0000313" key="3">
    <source>
        <dbReference type="EMBL" id="CRL34846.1"/>
    </source>
</evidence>